<organism evidence="1 2">
    <name type="scientific">Cyphellophora attinorum</name>
    <dbReference type="NCBI Taxonomy" id="1664694"/>
    <lineage>
        <taxon>Eukaryota</taxon>
        <taxon>Fungi</taxon>
        <taxon>Dikarya</taxon>
        <taxon>Ascomycota</taxon>
        <taxon>Pezizomycotina</taxon>
        <taxon>Eurotiomycetes</taxon>
        <taxon>Chaetothyriomycetidae</taxon>
        <taxon>Chaetothyriales</taxon>
        <taxon>Cyphellophoraceae</taxon>
        <taxon>Cyphellophora</taxon>
    </lineage>
</organism>
<dbReference type="EMBL" id="LFJN01000032">
    <property type="protein sequence ID" value="KPI36266.1"/>
    <property type="molecule type" value="Genomic_DNA"/>
</dbReference>
<accession>A0A0N1H3K9</accession>
<reference evidence="1 2" key="1">
    <citation type="submission" date="2015-06" db="EMBL/GenBank/DDBJ databases">
        <title>Draft genome of the ant-associated black yeast Phialophora attae CBS 131958.</title>
        <authorList>
            <person name="Moreno L.F."/>
            <person name="Stielow B.J."/>
            <person name="de Hoog S."/>
            <person name="Vicente V.A."/>
            <person name="Weiss V.A."/>
            <person name="de Vries M."/>
            <person name="Cruz L.M."/>
            <person name="Souza E.M."/>
        </authorList>
    </citation>
    <scope>NUCLEOTIDE SEQUENCE [LARGE SCALE GENOMIC DNA]</scope>
    <source>
        <strain evidence="1 2">CBS 131958</strain>
    </source>
</reference>
<name>A0A0N1H3K9_9EURO</name>
<dbReference type="Proteomes" id="UP000038010">
    <property type="component" value="Unassembled WGS sequence"/>
</dbReference>
<keyword evidence="2" id="KW-1185">Reference proteome</keyword>
<comment type="caution">
    <text evidence="1">The sequence shown here is derived from an EMBL/GenBank/DDBJ whole genome shotgun (WGS) entry which is preliminary data.</text>
</comment>
<sequence length="306" mass="35221">MAQSETDPASKKSSHVQKVATTFMTLPTEVLEIILKEAFRDPCLQTRLVESFNTLSVRIALPQAILVSRDYFKVAKQAALQEGSVCLAGIPRRFWHMNVRPKTSHPKMTVSPDFHQIQHLTLQKIESDMSPYSTKNLKAIVKAAPRLRRLVVQPKFKIWLMYEDMSPNSVELDRDAVDEEMSIPLNDTRSDYIKRKFEKRIDKWPTSYDNMDWHYLAVALLAWTTRNKTFEVSLEVNVNDLVDEWHLWTVKSSTRTHALAIVPGRNNIKYAENGEPEKIIAMSSSLFDDMCNSQAGQKRLRRTRAA</sequence>
<dbReference type="AlphaFoldDB" id="A0A0N1H3K9"/>
<dbReference type="RefSeq" id="XP_017996229.1">
    <property type="nucleotide sequence ID" value="XM_018147623.1"/>
</dbReference>
<evidence type="ECO:0000313" key="2">
    <source>
        <dbReference type="Proteomes" id="UP000038010"/>
    </source>
</evidence>
<dbReference type="GeneID" id="28739502"/>
<dbReference type="VEuPathDB" id="FungiDB:AB675_7268"/>
<gene>
    <name evidence="1" type="ORF">AB675_7268</name>
</gene>
<protein>
    <submittedName>
        <fullName evidence="1">Uncharacterized protein</fullName>
    </submittedName>
</protein>
<proteinExistence type="predicted"/>
<evidence type="ECO:0000313" key="1">
    <source>
        <dbReference type="EMBL" id="KPI36266.1"/>
    </source>
</evidence>